<dbReference type="AlphaFoldDB" id="A0A9Q0MV41"/>
<reference evidence="19" key="1">
    <citation type="submission" date="2022-07" db="EMBL/GenBank/DDBJ databases">
        <authorList>
            <person name="Trinca V."/>
            <person name="Uliana J.V.C."/>
            <person name="Torres T.T."/>
            <person name="Ward R.J."/>
            <person name="Monesi N."/>
        </authorList>
    </citation>
    <scope>NUCLEOTIDE SEQUENCE</scope>
    <source>
        <strain evidence="19">HSMRA1968</strain>
        <tissue evidence="19">Whole embryos</tissue>
    </source>
</reference>
<evidence type="ECO:0000256" key="10">
    <source>
        <dbReference type="ARBA" id="ARBA00023136"/>
    </source>
</evidence>
<dbReference type="PRINTS" id="PR00176">
    <property type="entry name" value="NANEUSMPORT"/>
</dbReference>
<feature type="transmembrane region" description="Helical" evidence="18">
    <location>
        <begin position="518"/>
        <end position="539"/>
    </location>
</feature>
<accession>A0A9Q0MV41</accession>
<feature type="transmembrane region" description="Helical" evidence="18">
    <location>
        <begin position="306"/>
        <end position="328"/>
    </location>
</feature>
<dbReference type="PROSITE" id="PS00610">
    <property type="entry name" value="NA_NEUROTRAN_SYMP_1"/>
    <property type="match status" value="1"/>
</dbReference>
<keyword evidence="7 18" id="KW-1133">Transmembrane helix</keyword>
<evidence type="ECO:0000256" key="7">
    <source>
        <dbReference type="ARBA" id="ARBA00022989"/>
    </source>
</evidence>
<feature type="binding site" evidence="14">
    <location>
        <position position="281"/>
    </location>
    <ligand>
        <name>Na(+)</name>
        <dbReference type="ChEBI" id="CHEBI:29101"/>
        <label>1</label>
    </ligand>
</feature>
<keyword evidence="15" id="KW-1015">Disulfide bond</keyword>
<evidence type="ECO:0000256" key="17">
    <source>
        <dbReference type="SAM" id="MobiDB-lite"/>
    </source>
</evidence>
<dbReference type="GO" id="GO:0089718">
    <property type="term" value="P:amino acid import across plasma membrane"/>
    <property type="evidence" value="ECO:0007669"/>
    <property type="project" value="TreeGrafter"/>
</dbReference>
<dbReference type="GO" id="GO:0015179">
    <property type="term" value="F:L-amino acid transmembrane transporter activity"/>
    <property type="evidence" value="ECO:0007669"/>
    <property type="project" value="TreeGrafter"/>
</dbReference>
<evidence type="ECO:0000256" key="2">
    <source>
        <dbReference type="ARBA" id="ARBA00006459"/>
    </source>
</evidence>
<evidence type="ECO:0000256" key="6">
    <source>
        <dbReference type="ARBA" id="ARBA00022970"/>
    </source>
</evidence>
<dbReference type="CDD" id="cd10324">
    <property type="entry name" value="SLC6sbd"/>
    <property type="match status" value="1"/>
</dbReference>
<dbReference type="Pfam" id="PF00209">
    <property type="entry name" value="SNF"/>
    <property type="match status" value="1"/>
</dbReference>
<comment type="function">
    <text evidence="13">Unusual broad substrate spectrum amino acid:sodium cotransporter that promotes absorption of the D isomers of essential amino acids. Neutral amino acids are the preferred substrates, especially methionine and phenylalanine.</text>
</comment>
<feature type="binding site" evidence="14">
    <location>
        <position position="380"/>
    </location>
    <ligand>
        <name>Na(+)</name>
        <dbReference type="ChEBI" id="CHEBI:29101"/>
        <label>1</label>
    </ligand>
</feature>
<dbReference type="OrthoDB" id="6581954at2759"/>
<keyword evidence="9" id="KW-0406">Ion transport</keyword>
<evidence type="ECO:0000256" key="16">
    <source>
        <dbReference type="RuleBase" id="RU003732"/>
    </source>
</evidence>
<keyword evidence="12" id="KW-0739">Sodium transport</keyword>
<evidence type="ECO:0000256" key="9">
    <source>
        <dbReference type="ARBA" id="ARBA00023065"/>
    </source>
</evidence>
<proteinExistence type="inferred from homology"/>
<keyword evidence="4 16" id="KW-0812">Transmembrane</keyword>
<keyword evidence="5 16" id="KW-0769">Symport</keyword>
<evidence type="ECO:0000256" key="11">
    <source>
        <dbReference type="ARBA" id="ARBA00023180"/>
    </source>
</evidence>
<name>A0A9Q0MV41_9DIPT</name>
<dbReference type="PROSITE" id="PS50267">
    <property type="entry name" value="NA_NEUROTRAN_SYMP_3"/>
    <property type="match status" value="1"/>
</dbReference>
<dbReference type="GO" id="GO:0046872">
    <property type="term" value="F:metal ion binding"/>
    <property type="evidence" value="ECO:0007669"/>
    <property type="project" value="UniProtKB-KW"/>
</dbReference>
<evidence type="ECO:0000313" key="19">
    <source>
        <dbReference type="EMBL" id="KAJ6637659.1"/>
    </source>
</evidence>
<evidence type="ECO:0000256" key="4">
    <source>
        <dbReference type="ARBA" id="ARBA00022692"/>
    </source>
</evidence>
<feature type="transmembrane region" description="Helical" evidence="18">
    <location>
        <begin position="270"/>
        <end position="294"/>
    </location>
</feature>
<keyword evidence="10 18" id="KW-0472">Membrane</keyword>
<evidence type="ECO:0000256" key="13">
    <source>
        <dbReference type="ARBA" id="ARBA00037785"/>
    </source>
</evidence>
<keyword evidence="20" id="KW-1185">Reference proteome</keyword>
<dbReference type="PANTHER" id="PTHR11616">
    <property type="entry name" value="SODIUM/CHLORIDE DEPENDENT TRANSPORTER"/>
    <property type="match status" value="1"/>
</dbReference>
<feature type="transmembrane region" description="Helical" evidence="18">
    <location>
        <begin position="108"/>
        <end position="130"/>
    </location>
</feature>
<evidence type="ECO:0000256" key="14">
    <source>
        <dbReference type="PIRSR" id="PIRSR600175-1"/>
    </source>
</evidence>
<dbReference type="Proteomes" id="UP001151699">
    <property type="component" value="Chromosome X"/>
</dbReference>
<keyword evidence="11" id="KW-0325">Glycoprotein</keyword>
<dbReference type="PANTHER" id="PTHR11616:SF321">
    <property type="entry name" value="SODIUM-DEPENDENT NUTRIENT AMINO ACID TRANSPORTER 1-RELATED"/>
    <property type="match status" value="1"/>
</dbReference>
<dbReference type="EMBL" id="WJQU01000003">
    <property type="protein sequence ID" value="KAJ6637659.1"/>
    <property type="molecule type" value="Genomic_DNA"/>
</dbReference>
<keyword evidence="14" id="KW-0479">Metal-binding</keyword>
<feature type="binding site" evidence="14">
    <location>
        <position position="384"/>
    </location>
    <ligand>
        <name>Na(+)</name>
        <dbReference type="ChEBI" id="CHEBI:29101"/>
        <label>1</label>
    </ligand>
</feature>
<dbReference type="GO" id="GO:0005886">
    <property type="term" value="C:plasma membrane"/>
    <property type="evidence" value="ECO:0007669"/>
    <property type="project" value="TreeGrafter"/>
</dbReference>
<keyword evidence="8 14" id="KW-0915">Sodium</keyword>
<feature type="transmembrane region" description="Helical" evidence="18">
    <location>
        <begin position="368"/>
        <end position="397"/>
    </location>
</feature>
<evidence type="ECO:0000256" key="3">
    <source>
        <dbReference type="ARBA" id="ARBA00022448"/>
    </source>
</evidence>
<organism evidence="19 20">
    <name type="scientific">Pseudolycoriella hygida</name>
    <dbReference type="NCBI Taxonomy" id="35572"/>
    <lineage>
        <taxon>Eukaryota</taxon>
        <taxon>Metazoa</taxon>
        <taxon>Ecdysozoa</taxon>
        <taxon>Arthropoda</taxon>
        <taxon>Hexapoda</taxon>
        <taxon>Insecta</taxon>
        <taxon>Pterygota</taxon>
        <taxon>Neoptera</taxon>
        <taxon>Endopterygota</taxon>
        <taxon>Diptera</taxon>
        <taxon>Nematocera</taxon>
        <taxon>Sciaroidea</taxon>
        <taxon>Sciaridae</taxon>
        <taxon>Pseudolycoriella</taxon>
    </lineage>
</organism>
<feature type="transmembrane region" description="Helical" evidence="18">
    <location>
        <begin position="58"/>
        <end position="78"/>
    </location>
</feature>
<feature type="region of interest" description="Disordered" evidence="17">
    <location>
        <begin position="1"/>
        <end position="22"/>
    </location>
</feature>
<comment type="caution">
    <text evidence="19">The sequence shown here is derived from an EMBL/GenBank/DDBJ whole genome shotgun (WGS) entry which is preliminary data.</text>
</comment>
<comment type="subcellular location">
    <subcellularLocation>
        <location evidence="1">Membrane</location>
        <topology evidence="1">Multi-pass membrane protein</topology>
    </subcellularLocation>
</comment>
<evidence type="ECO:0000256" key="1">
    <source>
        <dbReference type="ARBA" id="ARBA00004141"/>
    </source>
</evidence>
<feature type="transmembrane region" description="Helical" evidence="18">
    <location>
        <begin position="477"/>
        <end position="498"/>
    </location>
</feature>
<dbReference type="SUPFAM" id="SSF161070">
    <property type="entry name" value="SNF-like"/>
    <property type="match status" value="1"/>
</dbReference>
<feature type="disulfide bond" evidence="15">
    <location>
        <begin position="142"/>
        <end position="150"/>
    </location>
</feature>
<sequence length="607" mass="68767">MDEETKQSESTEEQSPAAKKERQEWSNSIEFLMSCIATSVGLGNIWRFPFTAYENGGGAFLIPYIIVLFLIGKPIYYLEMFLGQFNSRSSIKVYNFCPGFRGIGVGQILSTVCVITYYASLIALTLYYLVASFAKELPWSTCLEGWGSDCVDSRPKSFDNITTYAADTRQISSSEIYFLKFVLKEKSDISDGIGWPDWKLVLCLLGSWIVVFFVIIRGVKSSGKASYFLALFPYVVILILLVHACTLEGSKNGILFFLKPQWGELLNAKVWHAATTQLFFSLSVGMGPIIMFSSHNKFSHNIYRDAMIVTTLDTFTSLMAGLTIFAILGNLAHNLGIEDISTVVKGGTGLAFISYPDAISKFEVVPQLFAALFFFMLFVLGIGSVVALQSAVVTVIVDQFYFKHWKVVVVTCISGFLLGLVYLTPGGQWMLNLVDYYGGTLLIFCLAVFETAGLFWIYGLENYCWDLEFMTGRNPSVYWRACWAFITPVLMAVIFIYSMANVKPLTYSGWDYPLSLSVFGWAIFAVGFAQFPLWGIWIVSRNSKLSFWESLKETMKPNKKWGPADPEKYLEWQNYRKDAKEKRVKEVKLKNHSYLRQKLYIFLGKYR</sequence>
<evidence type="ECO:0000256" key="5">
    <source>
        <dbReference type="ARBA" id="ARBA00022847"/>
    </source>
</evidence>
<feature type="binding site" evidence="14">
    <location>
        <position position="40"/>
    </location>
    <ligand>
        <name>Na(+)</name>
        <dbReference type="ChEBI" id="CHEBI:29101"/>
        <label>1</label>
    </ligand>
</feature>
<evidence type="ECO:0000256" key="15">
    <source>
        <dbReference type="PIRSR" id="PIRSR600175-2"/>
    </source>
</evidence>
<protein>
    <recommendedName>
        <fullName evidence="16">Transporter</fullName>
    </recommendedName>
</protein>
<dbReference type="InterPro" id="IPR037272">
    <property type="entry name" value="SNS_sf"/>
</dbReference>
<keyword evidence="3 16" id="KW-0813">Transport</keyword>
<dbReference type="NCBIfam" id="NF037979">
    <property type="entry name" value="Na_transp"/>
    <property type="match status" value="1"/>
</dbReference>
<evidence type="ECO:0000313" key="20">
    <source>
        <dbReference type="Proteomes" id="UP001151699"/>
    </source>
</evidence>
<feature type="transmembrane region" description="Helical" evidence="18">
    <location>
        <begin position="436"/>
        <end position="457"/>
    </location>
</feature>
<comment type="similarity">
    <text evidence="2 16">Belongs to the sodium:neurotransmitter symporter (SNF) (TC 2.A.22) family.</text>
</comment>
<evidence type="ECO:0000256" key="12">
    <source>
        <dbReference type="ARBA" id="ARBA00023201"/>
    </source>
</evidence>
<feature type="transmembrane region" description="Helical" evidence="18">
    <location>
        <begin position="29"/>
        <end position="46"/>
    </location>
</feature>
<feature type="binding site" evidence="14">
    <location>
        <position position="44"/>
    </location>
    <ligand>
        <name>Na(+)</name>
        <dbReference type="ChEBI" id="CHEBI:29101"/>
        <label>2</label>
    </ligand>
</feature>
<keyword evidence="6" id="KW-0029">Amino-acid transport</keyword>
<feature type="transmembrane region" description="Helical" evidence="18">
    <location>
        <begin position="228"/>
        <end position="250"/>
    </location>
</feature>
<feature type="transmembrane region" description="Helical" evidence="18">
    <location>
        <begin position="404"/>
        <end position="424"/>
    </location>
</feature>
<dbReference type="InterPro" id="IPR000175">
    <property type="entry name" value="Na/ntran_symport"/>
</dbReference>
<evidence type="ECO:0000256" key="18">
    <source>
        <dbReference type="SAM" id="Phobius"/>
    </source>
</evidence>
<evidence type="ECO:0000256" key="8">
    <source>
        <dbReference type="ARBA" id="ARBA00023053"/>
    </source>
</evidence>
<dbReference type="GO" id="GO:0005283">
    <property type="term" value="F:amino acid:sodium symporter activity"/>
    <property type="evidence" value="ECO:0007669"/>
    <property type="project" value="TreeGrafter"/>
</dbReference>
<gene>
    <name evidence="19" type="primary">NAAT1_3</name>
    <name evidence="19" type="ORF">Bhyg_10390</name>
</gene>
<feature type="transmembrane region" description="Helical" evidence="18">
    <location>
        <begin position="198"/>
        <end position="216"/>
    </location>
</feature>